<evidence type="ECO:0008006" key="2">
    <source>
        <dbReference type="Google" id="ProtNLM"/>
    </source>
</evidence>
<dbReference type="Gene3D" id="3.40.50.150">
    <property type="entry name" value="Vaccinia Virus protein VP39"/>
    <property type="match status" value="1"/>
</dbReference>
<sequence>LEAIENQGWVHYHSLTPRDNLEQPIEIIEQARNESGYKIEVKEIRQIKKYSPRLYHLCSDIFVEKY</sequence>
<dbReference type="AlphaFoldDB" id="X1K4P7"/>
<name>X1K4P7_9ZZZZ</name>
<comment type="caution">
    <text evidence="1">The sequence shown here is derived from an EMBL/GenBank/DDBJ whole genome shotgun (WGS) entry which is preliminary data.</text>
</comment>
<dbReference type="InterPro" id="IPR029063">
    <property type="entry name" value="SAM-dependent_MTases_sf"/>
</dbReference>
<organism evidence="1">
    <name type="scientific">marine sediment metagenome</name>
    <dbReference type="NCBI Taxonomy" id="412755"/>
    <lineage>
        <taxon>unclassified sequences</taxon>
        <taxon>metagenomes</taxon>
        <taxon>ecological metagenomes</taxon>
    </lineage>
</organism>
<accession>X1K4P7</accession>
<proteinExistence type="predicted"/>
<reference evidence="1" key="1">
    <citation type="journal article" date="2014" name="Front. Microbiol.">
        <title>High frequency of phylogenetically diverse reductive dehalogenase-homologous genes in deep subseafloor sedimentary metagenomes.</title>
        <authorList>
            <person name="Kawai M."/>
            <person name="Futagami T."/>
            <person name="Toyoda A."/>
            <person name="Takaki Y."/>
            <person name="Nishi S."/>
            <person name="Hori S."/>
            <person name="Arai W."/>
            <person name="Tsubouchi T."/>
            <person name="Morono Y."/>
            <person name="Uchiyama I."/>
            <person name="Ito T."/>
            <person name="Fujiyama A."/>
            <person name="Inagaki F."/>
            <person name="Takami H."/>
        </authorList>
    </citation>
    <scope>NUCLEOTIDE SEQUENCE</scope>
    <source>
        <strain evidence="1">Expedition CK06-06</strain>
    </source>
</reference>
<dbReference type="EMBL" id="BARU01037528">
    <property type="protein sequence ID" value="GAH88615.1"/>
    <property type="molecule type" value="Genomic_DNA"/>
</dbReference>
<gene>
    <name evidence="1" type="ORF">S03H2_58460</name>
</gene>
<feature type="non-terminal residue" evidence="1">
    <location>
        <position position="1"/>
    </location>
</feature>
<evidence type="ECO:0000313" key="1">
    <source>
        <dbReference type="EMBL" id="GAH88615.1"/>
    </source>
</evidence>
<protein>
    <recommendedName>
        <fullName evidence="2">SAM-dependent methyltransferase</fullName>
    </recommendedName>
</protein>